<sequence>MSQISSGWNLSNGTFTFVSHMHNFLTNIARNGDSSRNINSNELTFSSTGIDDRSLPRNMGDLLKIVPTRYITYAIYVNANGNISKHDCWQFNFLMAENHSQNKVEGIVAVARSDWEPDSGGPPKLFGGDIYNYDNQSWYKLYVGSKLIDRLTTGSRVQSGAGSGCSFYPYGGWSDIKVSMLLFATVDVRMYCTEGDNLGNDFCFALMDSYFAGKPGTVESSTTTYVREYCTRNVPNGDLSTASARNQQICACNMQDYSKYNLGNNVSGVRTECFLDDCLRSNFKPGTLNNCPAPECLNLVSIDRSPVTGGNLTIDQRNQCLNILKNYTGGDDNSGSDDGGSDGGNDDGGSNPSPIAQSFWEKNKIIIIIVIVIIILLIIGAGVYFATSD</sequence>
<organism evidence="3">
    <name type="scientific">viral metagenome</name>
    <dbReference type="NCBI Taxonomy" id="1070528"/>
    <lineage>
        <taxon>unclassified sequences</taxon>
        <taxon>metagenomes</taxon>
        <taxon>organismal metagenomes</taxon>
    </lineage>
</organism>
<dbReference type="AlphaFoldDB" id="A0A6C0C7C3"/>
<feature type="region of interest" description="Disordered" evidence="1">
    <location>
        <begin position="331"/>
        <end position="353"/>
    </location>
</feature>
<evidence type="ECO:0000256" key="2">
    <source>
        <dbReference type="SAM" id="Phobius"/>
    </source>
</evidence>
<proteinExistence type="predicted"/>
<keyword evidence="2" id="KW-0812">Transmembrane</keyword>
<evidence type="ECO:0000256" key="1">
    <source>
        <dbReference type="SAM" id="MobiDB-lite"/>
    </source>
</evidence>
<feature type="transmembrane region" description="Helical" evidence="2">
    <location>
        <begin position="365"/>
        <end position="386"/>
    </location>
</feature>
<reference evidence="3" key="1">
    <citation type="journal article" date="2020" name="Nature">
        <title>Giant virus diversity and host interactions through global metagenomics.</title>
        <authorList>
            <person name="Schulz F."/>
            <person name="Roux S."/>
            <person name="Paez-Espino D."/>
            <person name="Jungbluth S."/>
            <person name="Walsh D.A."/>
            <person name="Denef V.J."/>
            <person name="McMahon K.D."/>
            <person name="Konstantinidis K.T."/>
            <person name="Eloe-Fadrosh E.A."/>
            <person name="Kyrpides N.C."/>
            <person name="Woyke T."/>
        </authorList>
    </citation>
    <scope>NUCLEOTIDE SEQUENCE</scope>
    <source>
        <strain evidence="3">GVMAG-M-3300020192-26</strain>
    </source>
</reference>
<protein>
    <submittedName>
        <fullName evidence="3">Uncharacterized protein</fullName>
    </submittedName>
</protein>
<name>A0A6C0C7C3_9ZZZZ</name>
<keyword evidence="2" id="KW-0472">Membrane</keyword>
<keyword evidence="2" id="KW-1133">Transmembrane helix</keyword>
<feature type="compositionally biased region" description="Gly residues" evidence="1">
    <location>
        <begin position="337"/>
        <end position="347"/>
    </location>
</feature>
<dbReference type="EMBL" id="MN739353">
    <property type="protein sequence ID" value="QHT00233.1"/>
    <property type="molecule type" value="Genomic_DNA"/>
</dbReference>
<accession>A0A6C0C7C3</accession>
<evidence type="ECO:0000313" key="3">
    <source>
        <dbReference type="EMBL" id="QHT00233.1"/>
    </source>
</evidence>